<gene>
    <name evidence="6" type="ORF">ERX40_02750</name>
</gene>
<evidence type="ECO:0000256" key="3">
    <source>
        <dbReference type="ARBA" id="ARBA00022741"/>
    </source>
</evidence>
<dbReference type="GO" id="GO:0016887">
    <property type="term" value="F:ATP hydrolysis activity"/>
    <property type="evidence" value="ECO:0007669"/>
    <property type="project" value="InterPro"/>
</dbReference>
<dbReference type="GO" id="GO:0005524">
    <property type="term" value="F:ATP binding"/>
    <property type="evidence" value="ECO:0007669"/>
    <property type="project" value="UniProtKB-KW"/>
</dbReference>
<keyword evidence="3" id="KW-0547">Nucleotide-binding</keyword>
<dbReference type="PROSITE" id="PS00211">
    <property type="entry name" value="ABC_TRANSPORTER_1"/>
    <property type="match status" value="1"/>
</dbReference>
<evidence type="ECO:0000256" key="4">
    <source>
        <dbReference type="ARBA" id="ARBA00022840"/>
    </source>
</evidence>
<evidence type="ECO:0000313" key="6">
    <source>
        <dbReference type="EMBL" id="TDM04105.1"/>
    </source>
</evidence>
<evidence type="ECO:0000256" key="1">
    <source>
        <dbReference type="ARBA" id="ARBA00005417"/>
    </source>
</evidence>
<dbReference type="Pfam" id="PF00005">
    <property type="entry name" value="ABC_tran"/>
    <property type="match status" value="1"/>
</dbReference>
<keyword evidence="4 6" id="KW-0067">ATP-binding</keyword>
<dbReference type="Proteomes" id="UP000295280">
    <property type="component" value="Unassembled WGS sequence"/>
</dbReference>
<feature type="domain" description="ABC transporter" evidence="5">
    <location>
        <begin position="2"/>
        <end position="224"/>
    </location>
</feature>
<evidence type="ECO:0000259" key="5">
    <source>
        <dbReference type="PROSITE" id="PS50893"/>
    </source>
</evidence>
<evidence type="ECO:0000313" key="7">
    <source>
        <dbReference type="Proteomes" id="UP000295280"/>
    </source>
</evidence>
<evidence type="ECO:0000256" key="2">
    <source>
        <dbReference type="ARBA" id="ARBA00022448"/>
    </source>
</evidence>
<dbReference type="Gene3D" id="3.40.50.300">
    <property type="entry name" value="P-loop containing nucleotide triphosphate hydrolases"/>
    <property type="match status" value="1"/>
</dbReference>
<dbReference type="EMBL" id="SCWD01000001">
    <property type="protein sequence ID" value="TDM04105.1"/>
    <property type="molecule type" value="Genomic_DNA"/>
</dbReference>
<dbReference type="SMART" id="SM00382">
    <property type="entry name" value="AAA"/>
    <property type="match status" value="1"/>
</dbReference>
<dbReference type="PANTHER" id="PTHR42734:SF5">
    <property type="entry name" value="IRON TRANSPORT SYSTEM ATP-BINDING PROTEIN HI_0361-RELATED"/>
    <property type="match status" value="1"/>
</dbReference>
<dbReference type="InterPro" id="IPR003439">
    <property type="entry name" value="ABC_transporter-like_ATP-bd"/>
</dbReference>
<accession>A0A9Q8CKM3</accession>
<dbReference type="RefSeq" id="WP_133416965.1">
    <property type="nucleotide sequence ID" value="NZ_SCWD01000001.1"/>
</dbReference>
<protein>
    <submittedName>
        <fullName evidence="6">Metal ABC transporter ATP-binding protein</fullName>
    </submittedName>
</protein>
<dbReference type="AlphaFoldDB" id="A0A9Q8CKM3"/>
<organism evidence="6 7">
    <name type="scientific">Macrococcus carouselicus</name>
    <dbReference type="NCBI Taxonomy" id="69969"/>
    <lineage>
        <taxon>Bacteria</taxon>
        <taxon>Bacillati</taxon>
        <taxon>Bacillota</taxon>
        <taxon>Bacilli</taxon>
        <taxon>Bacillales</taxon>
        <taxon>Staphylococcaceae</taxon>
        <taxon>Macrococcus</taxon>
    </lineage>
</organism>
<dbReference type="InterPro" id="IPR050153">
    <property type="entry name" value="Metal_Ion_Import_ABC"/>
</dbReference>
<dbReference type="InterPro" id="IPR017871">
    <property type="entry name" value="ABC_transporter-like_CS"/>
</dbReference>
<dbReference type="OrthoDB" id="9806726at2"/>
<keyword evidence="2" id="KW-0813">Transport</keyword>
<dbReference type="SUPFAM" id="SSF52540">
    <property type="entry name" value="P-loop containing nucleoside triphosphate hydrolases"/>
    <property type="match status" value="1"/>
</dbReference>
<proteinExistence type="inferred from homology"/>
<sequence length="230" mass="25905">MIDIQNLSVTLNQQTVLTDVSFKATTPGIIGIMGPNGAGKSTLIKSMLGFIRHTGTATYNGRPMRAMRQHFAYIPQRSTLDLDFPITVEQVVRTGQYGSKEVSDVTALLDDFALIEVKDRALNQLSGGQLQRVLFARSLVAEREVYFLDEPFIGIDYTSMTILNERLQYLKQAGKLIFIVHHDIHSARDLFDEVLLLNRQLKYRGEPAEVLSDRHLTEVFFSPEDTICPS</sequence>
<dbReference type="InterPro" id="IPR027417">
    <property type="entry name" value="P-loop_NTPase"/>
</dbReference>
<name>A0A9Q8CKM3_9STAP</name>
<dbReference type="InterPro" id="IPR003593">
    <property type="entry name" value="AAA+_ATPase"/>
</dbReference>
<dbReference type="PROSITE" id="PS50893">
    <property type="entry name" value="ABC_TRANSPORTER_2"/>
    <property type="match status" value="1"/>
</dbReference>
<keyword evidence="7" id="KW-1185">Reference proteome</keyword>
<comment type="similarity">
    <text evidence="1">Belongs to the ABC transporter superfamily.</text>
</comment>
<dbReference type="PANTHER" id="PTHR42734">
    <property type="entry name" value="METAL TRANSPORT SYSTEM ATP-BINDING PROTEIN TM_0124-RELATED"/>
    <property type="match status" value="1"/>
</dbReference>
<comment type="caution">
    <text evidence="6">The sequence shown here is derived from an EMBL/GenBank/DDBJ whole genome shotgun (WGS) entry which is preliminary data.</text>
</comment>
<reference evidence="6 7" key="1">
    <citation type="submission" date="2019-01" db="EMBL/GenBank/DDBJ databases">
        <title>Draft genome sequences of the type strains of six Macrococcus species.</title>
        <authorList>
            <person name="Mazhar S."/>
            <person name="Altermann E."/>
            <person name="Hill C."/>
            <person name="Mcauliffe O."/>
        </authorList>
    </citation>
    <scope>NUCLEOTIDE SEQUENCE [LARGE SCALE GENOMIC DNA]</scope>
    <source>
        <strain evidence="6 7">ATCC 51828</strain>
    </source>
</reference>